<evidence type="ECO:0000256" key="2">
    <source>
        <dbReference type="SAM" id="Phobius"/>
    </source>
</evidence>
<accession>A0AAU8K484</accession>
<proteinExistence type="predicted"/>
<name>A0AAU8K484_9ACTN</name>
<dbReference type="Pfam" id="PF11209">
    <property type="entry name" value="LmeA"/>
    <property type="match status" value="1"/>
</dbReference>
<feature type="region of interest" description="Disordered" evidence="1">
    <location>
        <begin position="1"/>
        <end position="28"/>
    </location>
</feature>
<keyword evidence="2" id="KW-0472">Membrane</keyword>
<feature type="compositionally biased region" description="Low complexity" evidence="1">
    <location>
        <begin position="9"/>
        <end position="26"/>
    </location>
</feature>
<evidence type="ECO:0000313" key="3">
    <source>
        <dbReference type="EMBL" id="XCM83422.1"/>
    </source>
</evidence>
<gene>
    <name evidence="3" type="ORF">ABWK59_33115</name>
</gene>
<organism evidence="3">
    <name type="scientific">Kitasatospora camelliae</name>
    <dbReference type="NCBI Taxonomy" id="3156397"/>
    <lineage>
        <taxon>Bacteria</taxon>
        <taxon>Bacillati</taxon>
        <taxon>Actinomycetota</taxon>
        <taxon>Actinomycetes</taxon>
        <taxon>Kitasatosporales</taxon>
        <taxon>Streptomycetaceae</taxon>
        <taxon>Kitasatospora</taxon>
    </lineage>
</organism>
<evidence type="ECO:0000256" key="1">
    <source>
        <dbReference type="SAM" id="MobiDB-lite"/>
    </source>
</evidence>
<sequence length="260" mass="26228">MRTATPRAPRTGDGPATGRRTAAGRRTAGRRRRVLVVAGLLVPVVLAGGAGLGEAAARRVLHDRVLAAAPALGDGATVGAGGDPVLWDVARRRIPHLEIGSDEARYGRLPRISVRARLDDVRLGGTTRVGGSRVEVTVPLASVGAAVQAAVPTVAVGAVTADPASGEIEVALGRGGLGKVTMRPVITDGRVSLPVTSATVLGRPVAPENLSRFGGLGAGQADGRATGPANRLGLTADTLRLQPDALHITLTGGPATLPDS</sequence>
<keyword evidence="2" id="KW-0812">Transmembrane</keyword>
<feature type="transmembrane region" description="Helical" evidence="2">
    <location>
        <begin position="34"/>
        <end position="53"/>
    </location>
</feature>
<dbReference type="InterPro" id="IPR021373">
    <property type="entry name" value="DUF2993"/>
</dbReference>
<keyword evidence="2" id="KW-1133">Transmembrane helix</keyword>
<dbReference type="EMBL" id="CP159872">
    <property type="protein sequence ID" value="XCM83422.1"/>
    <property type="molecule type" value="Genomic_DNA"/>
</dbReference>
<dbReference type="RefSeq" id="WP_354644358.1">
    <property type="nucleotide sequence ID" value="NZ_CP159872.1"/>
</dbReference>
<dbReference type="KEGG" id="kcm:ABWK59_33115"/>
<dbReference type="AlphaFoldDB" id="A0AAU8K484"/>
<reference evidence="3" key="1">
    <citation type="submission" date="2024-06" db="EMBL/GenBank/DDBJ databases">
        <title>The genome sequences of Kitasatospora sp. strain HUAS MG31.</title>
        <authorList>
            <person name="Mo P."/>
        </authorList>
    </citation>
    <scope>NUCLEOTIDE SEQUENCE</scope>
    <source>
        <strain evidence="3">HUAS MG31</strain>
    </source>
</reference>
<protein>
    <submittedName>
        <fullName evidence="3">LmeA family phospholipid-binding protein</fullName>
    </submittedName>
</protein>